<keyword evidence="7" id="KW-1185">Reference proteome</keyword>
<evidence type="ECO:0000256" key="2">
    <source>
        <dbReference type="ARBA" id="ARBA00023043"/>
    </source>
</evidence>
<dbReference type="PRINTS" id="PR01415">
    <property type="entry name" value="ANKYRIN"/>
</dbReference>
<keyword evidence="1" id="KW-0677">Repeat</keyword>
<dbReference type="InterPro" id="IPR018272">
    <property type="entry name" value="PRANC_domain"/>
</dbReference>
<dbReference type="SMART" id="SM00248">
    <property type="entry name" value="ANK"/>
    <property type="match status" value="12"/>
</dbReference>
<organism evidence="6 7">
    <name type="scientific">Flamingopox virus FGPVKD09</name>
    <dbReference type="NCBI Taxonomy" id="2059380"/>
    <lineage>
        <taxon>Viruses</taxon>
        <taxon>Varidnaviria</taxon>
        <taxon>Bamfordvirae</taxon>
        <taxon>Nucleocytoviricota</taxon>
        <taxon>Pokkesviricetes</taxon>
        <taxon>Chitovirales</taxon>
        <taxon>Poxviridae</taxon>
        <taxon>Chordopoxvirinae</taxon>
        <taxon>Avipoxvirus</taxon>
    </lineage>
</organism>
<gene>
    <name evidence="6" type="ORF">fgpv_117</name>
</gene>
<dbReference type="PROSITE" id="PS50297">
    <property type="entry name" value="ANK_REP_REGION"/>
    <property type="match status" value="4"/>
</dbReference>
<evidence type="ECO:0000256" key="4">
    <source>
        <dbReference type="SAM" id="Coils"/>
    </source>
</evidence>
<dbReference type="Proteomes" id="UP000235762">
    <property type="component" value="Segment"/>
</dbReference>
<name>A0A2H4X2C4_9POXV</name>
<feature type="repeat" description="ANK" evidence="3">
    <location>
        <begin position="524"/>
        <end position="557"/>
    </location>
</feature>
<accession>A0A2H4X2C4</accession>
<dbReference type="Pfam" id="PF12796">
    <property type="entry name" value="Ank_2"/>
    <property type="match status" value="4"/>
</dbReference>
<protein>
    <submittedName>
        <fullName evidence="6">Ankyrin repeat family protein</fullName>
    </submittedName>
</protein>
<dbReference type="EMBL" id="MF678796">
    <property type="protein sequence ID" value="AUD40219.1"/>
    <property type="molecule type" value="Genomic_DNA"/>
</dbReference>
<evidence type="ECO:0000313" key="6">
    <source>
        <dbReference type="EMBL" id="AUD40219.1"/>
    </source>
</evidence>
<keyword evidence="2 3" id="KW-0040">ANK repeat</keyword>
<dbReference type="PANTHER" id="PTHR24198:SF165">
    <property type="entry name" value="ANKYRIN REPEAT-CONTAINING PROTEIN-RELATED"/>
    <property type="match status" value="1"/>
</dbReference>
<evidence type="ECO:0000256" key="1">
    <source>
        <dbReference type="ARBA" id="ARBA00022737"/>
    </source>
</evidence>
<evidence type="ECO:0000259" key="5">
    <source>
        <dbReference type="Pfam" id="PF09372"/>
    </source>
</evidence>
<reference evidence="6 7" key="1">
    <citation type="journal article" date="2017" name="BMC Genomics">
        <title>Comparative analysis of avian poxvirus genomes, including a novel poxvirus from lesser flamingos (Phoenicopterus minor), highlights the lack of conservation of the central region.</title>
        <authorList>
            <person name="Carulei O."/>
            <person name="Douglass N."/>
            <person name="Williamson A.L."/>
        </authorList>
    </citation>
    <scope>NUCLEOTIDE SEQUENCE [LARGE SCALE GENOMIC DNA]</scope>
    <source>
        <strain evidence="6">FGPVKD09</strain>
    </source>
</reference>
<feature type="coiled-coil region" evidence="4">
    <location>
        <begin position="644"/>
        <end position="671"/>
    </location>
</feature>
<feature type="domain" description="PRANC" evidence="5">
    <location>
        <begin position="680"/>
        <end position="768"/>
    </location>
</feature>
<dbReference type="InterPro" id="IPR002110">
    <property type="entry name" value="Ankyrin_rpt"/>
</dbReference>
<proteinExistence type="predicted"/>
<feature type="repeat" description="ANK" evidence="3">
    <location>
        <begin position="322"/>
        <end position="356"/>
    </location>
</feature>
<feature type="repeat" description="ANK" evidence="3">
    <location>
        <begin position="288"/>
        <end position="321"/>
    </location>
</feature>
<feature type="repeat" description="ANK" evidence="3">
    <location>
        <begin position="193"/>
        <end position="225"/>
    </location>
</feature>
<keyword evidence="4" id="KW-0175">Coiled coil</keyword>
<evidence type="ECO:0000256" key="3">
    <source>
        <dbReference type="PROSITE-ProRule" id="PRU00023"/>
    </source>
</evidence>
<dbReference type="Gene3D" id="1.25.40.20">
    <property type="entry name" value="Ankyrin repeat-containing domain"/>
    <property type="match status" value="4"/>
</dbReference>
<dbReference type="PROSITE" id="PS50088">
    <property type="entry name" value="ANK_REPEAT"/>
    <property type="match status" value="5"/>
</dbReference>
<feature type="repeat" description="ANK" evidence="3">
    <location>
        <begin position="425"/>
        <end position="458"/>
    </location>
</feature>
<dbReference type="InterPro" id="IPR036770">
    <property type="entry name" value="Ankyrin_rpt-contain_sf"/>
</dbReference>
<dbReference type="SUPFAM" id="SSF48403">
    <property type="entry name" value="Ankyrin repeat"/>
    <property type="match status" value="3"/>
</dbReference>
<sequence>MKPIQLYKLMFTKTDEEILDIIATLSTEFNSEISLPISPLHQAIHARRDTLVEKLLNIYNYDVNAKDVDSKYFPLHTVTTLPSFYEASYLLEMSNSVERYIHMSMKVIKNLCLPTSVYISLIKKAINSNRFLEIELLYEYVNNDLKWLYMDKGIYNISKEELITMSNDIIQMELNIANMLLSRGARVNEKDFMGCIPLHHAAMYGNNSMVKLLLQHGADTSIKSRIKYNAFNYAVASGNIDVVKLITLYFDDYKSDNISIIKAVNNQSIKVLRFLLEDLKLNVNTKKDNLTPLHNMVNISYNPDILKTLLENGADIEAKNEYNETPLHYAINKSLHCNELIFAFIMHGAKINTRSKNGNTPLHHVSTPLSSDDITTIISKHLVNDYTINTSKHIEIISRCLNDRFELAKTLIDNGAYINISNKIKKNTPLHNSAIHTSMLRITKILIDNGANINSPNKQGLTPLHIASKSSYNIPLIDKVLKVNAYIQKHSRDIIPDSFIIRDGTETVRLLIDNGADVCALDQYNKSPLHYAVCLRNSYKIAKILIHNGADMNIRDDNGDTPIFHAFHSLETTELLLDSGAKVNICNKNKITPLIKYVNTLGNDSSYLLYNQSKYTTIIKLLIKYTILEKYIHIDLDELSYTKNIKHINRKRELKSLKEECEKEVTRIQKLVLYKGYCLDSFFYYRNVNLLTKLISFVNDIDIGIFSSYKDILNKNIKLAVERSNLSNMCLDKINELLSCNNNWFSLPVEIRCYIISFLDDNELRIILK</sequence>
<evidence type="ECO:0000313" key="7">
    <source>
        <dbReference type="Proteomes" id="UP000235762"/>
    </source>
</evidence>
<dbReference type="Pfam" id="PF09372">
    <property type="entry name" value="PRANC"/>
    <property type="match status" value="1"/>
</dbReference>
<dbReference type="PANTHER" id="PTHR24198">
    <property type="entry name" value="ANKYRIN REPEAT AND PROTEIN KINASE DOMAIN-CONTAINING PROTEIN"/>
    <property type="match status" value="1"/>
</dbReference>